<accession>A0A4C1TQV1</accession>
<dbReference type="EMBL" id="BGZK01000079">
    <property type="protein sequence ID" value="GBP16371.1"/>
    <property type="molecule type" value="Genomic_DNA"/>
</dbReference>
<evidence type="ECO:0000313" key="1">
    <source>
        <dbReference type="EMBL" id="GBP16371.1"/>
    </source>
</evidence>
<gene>
    <name evidence="1" type="ORF">EVAR_9959_1</name>
</gene>
<evidence type="ECO:0000313" key="2">
    <source>
        <dbReference type="Proteomes" id="UP000299102"/>
    </source>
</evidence>
<protein>
    <submittedName>
        <fullName evidence="1">Uncharacterized protein</fullName>
    </submittedName>
</protein>
<keyword evidence="2" id="KW-1185">Reference proteome</keyword>
<sequence length="135" mass="14612">MKYNTQGQKKCLTTSAFGVQVSSIYSGVLILTLMSGAESWKALNHIKTSDGELYESLSPFCGPRRCASGGGVKTRSRVVCHLNSVISVFFKDTGLMDKYKKIICGVDAALKLSASAPRHPSLALVRQLGGGRDWR</sequence>
<dbReference type="AlphaFoldDB" id="A0A4C1TQV1"/>
<reference evidence="1 2" key="1">
    <citation type="journal article" date="2019" name="Commun. Biol.">
        <title>The bagworm genome reveals a unique fibroin gene that provides high tensile strength.</title>
        <authorList>
            <person name="Kono N."/>
            <person name="Nakamura H."/>
            <person name="Ohtoshi R."/>
            <person name="Tomita M."/>
            <person name="Numata K."/>
            <person name="Arakawa K."/>
        </authorList>
    </citation>
    <scope>NUCLEOTIDE SEQUENCE [LARGE SCALE GENOMIC DNA]</scope>
</reference>
<name>A0A4C1TQV1_EUMVA</name>
<organism evidence="1 2">
    <name type="scientific">Eumeta variegata</name>
    <name type="common">Bagworm moth</name>
    <name type="synonym">Eumeta japonica</name>
    <dbReference type="NCBI Taxonomy" id="151549"/>
    <lineage>
        <taxon>Eukaryota</taxon>
        <taxon>Metazoa</taxon>
        <taxon>Ecdysozoa</taxon>
        <taxon>Arthropoda</taxon>
        <taxon>Hexapoda</taxon>
        <taxon>Insecta</taxon>
        <taxon>Pterygota</taxon>
        <taxon>Neoptera</taxon>
        <taxon>Endopterygota</taxon>
        <taxon>Lepidoptera</taxon>
        <taxon>Glossata</taxon>
        <taxon>Ditrysia</taxon>
        <taxon>Tineoidea</taxon>
        <taxon>Psychidae</taxon>
        <taxon>Oiketicinae</taxon>
        <taxon>Eumeta</taxon>
    </lineage>
</organism>
<proteinExistence type="predicted"/>
<comment type="caution">
    <text evidence="1">The sequence shown here is derived from an EMBL/GenBank/DDBJ whole genome shotgun (WGS) entry which is preliminary data.</text>
</comment>
<dbReference type="Proteomes" id="UP000299102">
    <property type="component" value="Unassembled WGS sequence"/>
</dbReference>